<dbReference type="InterPro" id="IPR047650">
    <property type="entry name" value="Transpos_IS110"/>
</dbReference>
<keyword evidence="3" id="KW-1185">Reference proteome</keyword>
<gene>
    <name evidence="2" type="ORF">FPZ49_34850</name>
</gene>
<comment type="caution">
    <text evidence="2">The sequence shown here is derived from an EMBL/GenBank/DDBJ whole genome shotgun (WGS) entry which is preliminary data.</text>
</comment>
<dbReference type="GO" id="GO:0006313">
    <property type="term" value="P:DNA transposition"/>
    <property type="evidence" value="ECO:0007669"/>
    <property type="project" value="InterPro"/>
</dbReference>
<dbReference type="PANTHER" id="PTHR33055">
    <property type="entry name" value="TRANSPOSASE FOR INSERTION SEQUENCE ELEMENT IS1111A"/>
    <property type="match status" value="1"/>
</dbReference>
<feature type="non-terminal residue" evidence="2">
    <location>
        <position position="135"/>
    </location>
</feature>
<dbReference type="OrthoDB" id="9815354at2"/>
<name>A0A559JDE5_9BACL</name>
<dbReference type="Pfam" id="PF01548">
    <property type="entry name" value="DEDD_Tnp_IS110"/>
    <property type="match status" value="1"/>
</dbReference>
<protein>
    <submittedName>
        <fullName evidence="2">IS110 family transposase</fullName>
    </submittedName>
</protein>
<dbReference type="GO" id="GO:0003677">
    <property type="term" value="F:DNA binding"/>
    <property type="evidence" value="ECO:0007669"/>
    <property type="project" value="InterPro"/>
</dbReference>
<accession>A0A559JDE5</accession>
<dbReference type="AlphaFoldDB" id="A0A559JDE5"/>
<dbReference type="Proteomes" id="UP000317036">
    <property type="component" value="Unassembled WGS sequence"/>
</dbReference>
<sequence>MEAILERCAGLDVHQETVVACVLSGPLDRAPRMEIRTFGTMTEDLLELGEWLTLMECSHVAMESTGIYWKPVWNVLEAFDVELILANAHHVKNLPGRKTDMKDAEWLAKLLRCGLIEASFVPSVEVRELRDLTRY</sequence>
<evidence type="ECO:0000259" key="1">
    <source>
        <dbReference type="Pfam" id="PF01548"/>
    </source>
</evidence>
<evidence type="ECO:0000313" key="2">
    <source>
        <dbReference type="EMBL" id="TVX97895.1"/>
    </source>
</evidence>
<dbReference type="RefSeq" id="WP_144855264.1">
    <property type="nucleotide sequence ID" value="NZ_VNJI01000100.1"/>
</dbReference>
<feature type="domain" description="Transposase IS110-like N-terminal" evidence="1">
    <location>
        <begin position="9"/>
        <end position="135"/>
    </location>
</feature>
<proteinExistence type="predicted"/>
<dbReference type="EMBL" id="VNJI01000100">
    <property type="protein sequence ID" value="TVX97895.1"/>
    <property type="molecule type" value="Genomic_DNA"/>
</dbReference>
<evidence type="ECO:0000313" key="3">
    <source>
        <dbReference type="Proteomes" id="UP000317036"/>
    </source>
</evidence>
<dbReference type="GO" id="GO:0004803">
    <property type="term" value="F:transposase activity"/>
    <property type="evidence" value="ECO:0007669"/>
    <property type="project" value="InterPro"/>
</dbReference>
<organism evidence="2 3">
    <name type="scientific">Paenibacillus cremeus</name>
    <dbReference type="NCBI Taxonomy" id="2163881"/>
    <lineage>
        <taxon>Bacteria</taxon>
        <taxon>Bacillati</taxon>
        <taxon>Bacillota</taxon>
        <taxon>Bacilli</taxon>
        <taxon>Bacillales</taxon>
        <taxon>Paenibacillaceae</taxon>
        <taxon>Paenibacillus</taxon>
    </lineage>
</organism>
<dbReference type="InterPro" id="IPR002525">
    <property type="entry name" value="Transp_IS110-like_N"/>
</dbReference>
<reference evidence="2 3" key="1">
    <citation type="submission" date="2019-07" db="EMBL/GenBank/DDBJ databases">
        <authorList>
            <person name="Kim J."/>
        </authorList>
    </citation>
    <scope>NUCLEOTIDE SEQUENCE [LARGE SCALE GENOMIC DNA]</scope>
    <source>
        <strain evidence="2 3">JC52</strain>
    </source>
</reference>